<sequence>MAKPSYFHLIRRCLPRNPPYSLPHKPARLPTCVSETIAQSFTVGIRRQFSTSDDLTDLRDRILLLTEKPTVLVNEGELDEIRLKVSSLADDLLTAGHLVDLAEGDDLTDLATFLDSRSAASLLSLSRPGLAFVELLDRLKSRPRLAVQVFLWRLKQADAGLQLVSEEYAKVITLAGRSNKFELAKDLFSDAARRGIRSTAIYNSLMSAYLYNGLSLKAIAVFDELTRDPECNPSIVTYNILLSIYGRLLLIDKLEKVFKQIHEHPNFGPSLNTYNILIAAYLTAWMWDRMENTYEVMKSGHVNPNSFTHCLMLRGYANACYIEKMEKMYDLVKDQVNKSVPSLVRAMICAYCKSSDKDRVSKIEELIKHIPEGDYRPWLNILLIRLYAQEGLIDGMEKLISEAVNRGVRVKALGVMKSIISGYFTCDAIERLIRFVMLAENAGWRLCRSLFHCKMVMFGQLNRMEEMHNVLDEMENFQFFRTKKTFLIMYKAYSKAGRMFEAETIVGMMWKNGFLDTTHALIS</sequence>
<dbReference type="OrthoDB" id="185373at2759"/>
<dbReference type="Gene3D" id="1.25.40.10">
    <property type="entry name" value="Tetratricopeptide repeat domain"/>
    <property type="match status" value="3"/>
</dbReference>
<evidence type="ECO:0000256" key="3">
    <source>
        <dbReference type="PROSITE-ProRule" id="PRU00708"/>
    </source>
</evidence>
<proteinExistence type="inferred from homology"/>
<dbReference type="PROSITE" id="PS51375">
    <property type="entry name" value="PPR"/>
    <property type="match status" value="1"/>
</dbReference>
<dbReference type="AlphaFoldDB" id="A0A835S6X6"/>
<dbReference type="PANTHER" id="PTHR47874">
    <property type="entry name" value="EXPRESSED PROTEIN"/>
    <property type="match status" value="1"/>
</dbReference>
<evidence type="ECO:0000313" key="4">
    <source>
        <dbReference type="EMBL" id="KAG0502694.1"/>
    </source>
</evidence>
<comment type="similarity">
    <text evidence="1">Belongs to the PPR family. P subfamily.</text>
</comment>
<keyword evidence="2" id="KW-0677">Repeat</keyword>
<name>A0A835S6X6_VANPL</name>
<organism evidence="4 5">
    <name type="scientific">Vanilla planifolia</name>
    <name type="common">Vanilla</name>
    <dbReference type="NCBI Taxonomy" id="51239"/>
    <lineage>
        <taxon>Eukaryota</taxon>
        <taxon>Viridiplantae</taxon>
        <taxon>Streptophyta</taxon>
        <taxon>Embryophyta</taxon>
        <taxon>Tracheophyta</taxon>
        <taxon>Spermatophyta</taxon>
        <taxon>Magnoliopsida</taxon>
        <taxon>Liliopsida</taxon>
        <taxon>Asparagales</taxon>
        <taxon>Orchidaceae</taxon>
        <taxon>Vanilloideae</taxon>
        <taxon>Vanilleae</taxon>
        <taxon>Vanilla</taxon>
    </lineage>
</organism>
<reference evidence="4 5" key="1">
    <citation type="journal article" date="2020" name="Nat. Food">
        <title>A phased Vanilla planifolia genome enables genetic improvement of flavour and production.</title>
        <authorList>
            <person name="Hasing T."/>
            <person name="Tang H."/>
            <person name="Brym M."/>
            <person name="Khazi F."/>
            <person name="Huang T."/>
            <person name="Chambers A.H."/>
        </authorList>
    </citation>
    <scope>NUCLEOTIDE SEQUENCE [LARGE SCALE GENOMIC DNA]</scope>
    <source>
        <tissue evidence="4">Leaf</tissue>
    </source>
</reference>
<dbReference type="InterPro" id="IPR011990">
    <property type="entry name" value="TPR-like_helical_dom_sf"/>
</dbReference>
<dbReference type="PANTHER" id="PTHR47874:SF1">
    <property type="entry name" value="OS05G0407900 PROTEIN"/>
    <property type="match status" value="1"/>
</dbReference>
<evidence type="ECO:0000256" key="1">
    <source>
        <dbReference type="ARBA" id="ARBA00007626"/>
    </source>
</evidence>
<feature type="repeat" description="PPR" evidence="3">
    <location>
        <begin position="270"/>
        <end position="304"/>
    </location>
</feature>
<dbReference type="NCBIfam" id="TIGR00756">
    <property type="entry name" value="PPR"/>
    <property type="match status" value="1"/>
</dbReference>
<dbReference type="InterPro" id="IPR002885">
    <property type="entry name" value="PPR_rpt"/>
</dbReference>
<accession>A0A835S6X6</accession>
<dbReference type="GO" id="GO:0003729">
    <property type="term" value="F:mRNA binding"/>
    <property type="evidence" value="ECO:0007669"/>
    <property type="project" value="InterPro"/>
</dbReference>
<gene>
    <name evidence="4" type="ORF">HPP92_002766</name>
</gene>
<dbReference type="Pfam" id="PF01535">
    <property type="entry name" value="PPR"/>
    <property type="match status" value="2"/>
</dbReference>
<dbReference type="InterPro" id="IPR044179">
    <property type="entry name" value="PPR5-like"/>
</dbReference>
<protein>
    <recommendedName>
        <fullName evidence="6">Pentatricopeptide repeat-containing protein</fullName>
    </recommendedName>
</protein>
<dbReference type="Pfam" id="PF13812">
    <property type="entry name" value="PPR_3"/>
    <property type="match status" value="1"/>
</dbReference>
<dbReference type="Pfam" id="PF13041">
    <property type="entry name" value="PPR_2"/>
    <property type="match status" value="1"/>
</dbReference>
<dbReference type="Proteomes" id="UP000639772">
    <property type="component" value="Chromosome 1"/>
</dbReference>
<evidence type="ECO:0000256" key="2">
    <source>
        <dbReference type="ARBA" id="ARBA00022737"/>
    </source>
</evidence>
<evidence type="ECO:0000313" key="5">
    <source>
        <dbReference type="Proteomes" id="UP000639772"/>
    </source>
</evidence>
<comment type="caution">
    <text evidence="4">The sequence shown here is derived from an EMBL/GenBank/DDBJ whole genome shotgun (WGS) entry which is preliminary data.</text>
</comment>
<dbReference type="EMBL" id="JADCNM010000001">
    <property type="protein sequence ID" value="KAG0502694.1"/>
    <property type="molecule type" value="Genomic_DNA"/>
</dbReference>
<evidence type="ECO:0008006" key="6">
    <source>
        <dbReference type="Google" id="ProtNLM"/>
    </source>
</evidence>